<keyword evidence="2" id="KW-0812">Transmembrane</keyword>
<sequence>MICDLFVAVALLYNKLFQTDDFAALDKPTNIVDRFTAYFMQTGFFTALLSIASLVIYLSAPLNIDLCLTYTLATLSTSAVMSYLNSRNPTVFVPNSTTRHSRVPSGAVPGALMMQEVGHEQRPITRPMAVTMTRRVSRFKDHPPPRTDDVRSECQPAHKPQSQQNRNVSWTLHKSPKIQKTEVFVDTRVESDRDGLLSVDITDAANYDKCGHRKSVGSFATVSSVMTTDEVMVVDR</sequence>
<keyword evidence="2" id="KW-0472">Membrane</keyword>
<feature type="domain" description="DUF6534" evidence="3">
    <location>
        <begin position="1"/>
        <end position="88"/>
    </location>
</feature>
<dbReference type="AlphaFoldDB" id="A0A8H5D037"/>
<gene>
    <name evidence="4" type="ORF">D9758_007778</name>
</gene>
<dbReference type="EMBL" id="JAACJM010000076">
    <property type="protein sequence ID" value="KAF5350266.1"/>
    <property type="molecule type" value="Genomic_DNA"/>
</dbReference>
<evidence type="ECO:0000259" key="3">
    <source>
        <dbReference type="Pfam" id="PF20152"/>
    </source>
</evidence>
<comment type="caution">
    <text evidence="4">The sequence shown here is derived from an EMBL/GenBank/DDBJ whole genome shotgun (WGS) entry which is preliminary data.</text>
</comment>
<name>A0A8H5D037_9AGAR</name>
<feature type="region of interest" description="Disordered" evidence="1">
    <location>
        <begin position="138"/>
        <end position="166"/>
    </location>
</feature>
<dbReference type="Proteomes" id="UP000559256">
    <property type="component" value="Unassembled WGS sequence"/>
</dbReference>
<proteinExistence type="predicted"/>
<evidence type="ECO:0000256" key="2">
    <source>
        <dbReference type="SAM" id="Phobius"/>
    </source>
</evidence>
<keyword evidence="2" id="KW-1133">Transmembrane helix</keyword>
<dbReference type="Pfam" id="PF20152">
    <property type="entry name" value="DUF6534"/>
    <property type="match status" value="1"/>
</dbReference>
<evidence type="ECO:0000313" key="5">
    <source>
        <dbReference type="Proteomes" id="UP000559256"/>
    </source>
</evidence>
<evidence type="ECO:0000256" key="1">
    <source>
        <dbReference type="SAM" id="MobiDB-lite"/>
    </source>
</evidence>
<feature type="compositionally biased region" description="Basic and acidic residues" evidence="1">
    <location>
        <begin position="138"/>
        <end position="152"/>
    </location>
</feature>
<protein>
    <recommendedName>
        <fullName evidence="3">DUF6534 domain-containing protein</fullName>
    </recommendedName>
</protein>
<feature type="transmembrane region" description="Helical" evidence="2">
    <location>
        <begin position="38"/>
        <end position="60"/>
    </location>
</feature>
<reference evidence="4 5" key="1">
    <citation type="journal article" date="2020" name="ISME J.">
        <title>Uncovering the hidden diversity of litter-decomposition mechanisms in mushroom-forming fungi.</title>
        <authorList>
            <person name="Floudas D."/>
            <person name="Bentzer J."/>
            <person name="Ahren D."/>
            <person name="Johansson T."/>
            <person name="Persson P."/>
            <person name="Tunlid A."/>
        </authorList>
    </citation>
    <scope>NUCLEOTIDE SEQUENCE [LARGE SCALE GENOMIC DNA]</scope>
    <source>
        <strain evidence="4 5">CBS 291.85</strain>
    </source>
</reference>
<organism evidence="4 5">
    <name type="scientific">Tetrapyrgos nigripes</name>
    <dbReference type="NCBI Taxonomy" id="182062"/>
    <lineage>
        <taxon>Eukaryota</taxon>
        <taxon>Fungi</taxon>
        <taxon>Dikarya</taxon>
        <taxon>Basidiomycota</taxon>
        <taxon>Agaricomycotina</taxon>
        <taxon>Agaricomycetes</taxon>
        <taxon>Agaricomycetidae</taxon>
        <taxon>Agaricales</taxon>
        <taxon>Marasmiineae</taxon>
        <taxon>Marasmiaceae</taxon>
        <taxon>Tetrapyrgos</taxon>
    </lineage>
</organism>
<accession>A0A8H5D037</accession>
<dbReference type="InterPro" id="IPR045339">
    <property type="entry name" value="DUF6534"/>
</dbReference>
<evidence type="ECO:0000313" key="4">
    <source>
        <dbReference type="EMBL" id="KAF5350266.1"/>
    </source>
</evidence>
<keyword evidence="5" id="KW-1185">Reference proteome</keyword>